<dbReference type="EnsemblPlants" id="Solyc05g032738.1.1">
    <property type="protein sequence ID" value="Solyc05g032738.1.1"/>
    <property type="gene ID" value="Solyc05g032738.1"/>
</dbReference>
<dbReference type="PANTHER" id="PTHR33144">
    <property type="entry name" value="OS10G0409366 PROTEIN-RELATED"/>
    <property type="match status" value="1"/>
</dbReference>
<keyword evidence="2" id="KW-1133">Transmembrane helix</keyword>
<dbReference type="Gramene" id="Solyc05g032738.1.1">
    <property type="protein sequence ID" value="Solyc05g032738.1.1"/>
    <property type="gene ID" value="Solyc05g032738.1"/>
</dbReference>
<keyword evidence="4" id="KW-1185">Reference proteome</keyword>
<dbReference type="AlphaFoldDB" id="A0A3Q7GJW2"/>
<sequence length="448" mass="51768">MRPVTGWRVCMDYFKLNSWTEKDHFPIPFMDQMLDRLAGKGWYCFLMGIRGIIRFLLHQKIKRKPLSLVHMGPLRSEECRLGCAMHPQPFRDKRRLLTTNEIIKEIECEKGHQLKLIGGQQSVAPQSEAKTQYAEEFPFENQPVEELRIVHPVEELPIKQPVEELPLKQPVEELPLNHHGKDVPFEDQVQMNYVTPQTNDQPEEQAGDVSSPNKRGRTQMHDVHDRKERKLIILNSQNQPVRPMDDVVIELSSFLRTLATNATLCPFDIFDWRSMDTKKDLWDYTKEKNKETVSSKDVFMVTRTRKLGRSYKASNEDTTSKIQMQERMQKMEKQMEERKKIVRQKVIADDIAQLKHAGLIDPNILAALSTPSPTESTSVQGAKQAALFFVLLLYLVSAAALLFLLLVYLVSAAALLFLLLKFEWAQLAVECYWHVTKLKKAMKAIVKT</sequence>
<dbReference type="InterPro" id="IPR043128">
    <property type="entry name" value="Rev_trsase/Diguanyl_cyclase"/>
</dbReference>
<accession>A0A3Q7GJW2</accession>
<feature type="region of interest" description="Disordered" evidence="1">
    <location>
        <begin position="196"/>
        <end position="224"/>
    </location>
</feature>
<name>A0A3Q7GJW2_SOLLC</name>
<evidence type="ECO:0000256" key="2">
    <source>
        <dbReference type="SAM" id="Phobius"/>
    </source>
</evidence>
<reference evidence="3" key="2">
    <citation type="submission" date="2019-01" db="UniProtKB">
        <authorList>
            <consortium name="EnsemblPlants"/>
        </authorList>
    </citation>
    <scope>IDENTIFICATION</scope>
    <source>
        <strain evidence="3">cv. Heinz 1706</strain>
    </source>
</reference>
<keyword evidence="2" id="KW-0812">Transmembrane</keyword>
<dbReference type="PANTHER" id="PTHR33144:SF35">
    <property type="entry name" value="TRANSPOSASE, PTTA_EN_SPM, PLANT-RELATED"/>
    <property type="match status" value="1"/>
</dbReference>
<dbReference type="Gene3D" id="3.30.70.270">
    <property type="match status" value="1"/>
</dbReference>
<proteinExistence type="predicted"/>
<keyword evidence="2" id="KW-0472">Membrane</keyword>
<dbReference type="InParanoid" id="A0A3Q7GJW2"/>
<dbReference type="SUPFAM" id="SSF56672">
    <property type="entry name" value="DNA/RNA polymerases"/>
    <property type="match status" value="1"/>
</dbReference>
<reference evidence="3" key="1">
    <citation type="journal article" date="2012" name="Nature">
        <title>The tomato genome sequence provides insights into fleshy fruit evolution.</title>
        <authorList>
            <consortium name="Tomato Genome Consortium"/>
        </authorList>
    </citation>
    <scope>NUCLEOTIDE SEQUENCE [LARGE SCALE GENOMIC DNA]</scope>
    <source>
        <strain evidence="3">cv. Heinz 1706</strain>
    </source>
</reference>
<protein>
    <submittedName>
        <fullName evidence="3">Uncharacterized protein</fullName>
    </submittedName>
</protein>
<feature type="transmembrane region" description="Helical" evidence="2">
    <location>
        <begin position="386"/>
        <end position="419"/>
    </location>
</feature>
<evidence type="ECO:0000313" key="3">
    <source>
        <dbReference type="EnsemblPlants" id="Solyc05g032738.1.1"/>
    </source>
</evidence>
<dbReference type="InterPro" id="IPR043502">
    <property type="entry name" value="DNA/RNA_pol_sf"/>
</dbReference>
<organism evidence="3">
    <name type="scientific">Solanum lycopersicum</name>
    <name type="common">Tomato</name>
    <name type="synonym">Lycopersicon esculentum</name>
    <dbReference type="NCBI Taxonomy" id="4081"/>
    <lineage>
        <taxon>Eukaryota</taxon>
        <taxon>Viridiplantae</taxon>
        <taxon>Streptophyta</taxon>
        <taxon>Embryophyta</taxon>
        <taxon>Tracheophyta</taxon>
        <taxon>Spermatophyta</taxon>
        <taxon>Magnoliopsida</taxon>
        <taxon>eudicotyledons</taxon>
        <taxon>Gunneridae</taxon>
        <taxon>Pentapetalae</taxon>
        <taxon>asterids</taxon>
        <taxon>lamiids</taxon>
        <taxon>Solanales</taxon>
        <taxon>Solanaceae</taxon>
        <taxon>Solanoideae</taxon>
        <taxon>Solaneae</taxon>
        <taxon>Solanum</taxon>
        <taxon>Solanum subgen. Lycopersicon</taxon>
    </lineage>
</organism>
<dbReference type="Proteomes" id="UP000004994">
    <property type="component" value="Chromosome 5"/>
</dbReference>
<evidence type="ECO:0000256" key="1">
    <source>
        <dbReference type="SAM" id="MobiDB-lite"/>
    </source>
</evidence>
<evidence type="ECO:0000313" key="4">
    <source>
        <dbReference type="Proteomes" id="UP000004994"/>
    </source>
</evidence>